<comment type="similarity">
    <text evidence="7">Belongs to the PINc/VapC protein family.</text>
</comment>
<keyword evidence="5" id="KW-0378">Hydrolase</keyword>
<keyword evidence="6" id="KW-0460">Magnesium</keyword>
<dbReference type="InterPro" id="IPR050556">
    <property type="entry name" value="Type_II_TA_system_RNase"/>
</dbReference>
<accession>A0A3B0UJ57</accession>
<keyword evidence="3" id="KW-0540">Nuclease</keyword>
<dbReference type="HAMAP" id="MF_00265">
    <property type="entry name" value="VapC_Nob1"/>
    <property type="match status" value="1"/>
</dbReference>
<keyword evidence="4" id="KW-0479">Metal-binding</keyword>
<dbReference type="CDD" id="cd18731">
    <property type="entry name" value="PIN_NgFitB-like"/>
    <property type="match status" value="1"/>
</dbReference>
<evidence type="ECO:0000256" key="5">
    <source>
        <dbReference type="ARBA" id="ARBA00022801"/>
    </source>
</evidence>
<dbReference type="GO" id="GO:0046872">
    <property type="term" value="F:metal ion binding"/>
    <property type="evidence" value="ECO:0007669"/>
    <property type="project" value="UniProtKB-KW"/>
</dbReference>
<sequence length="138" mass="14858">MILLGTNVLSELMKPEPNAGVIRWLDSQLAETVLISAITRAEIELGIALLPDGQRKRKIAAAAERMFAEFAGRTLSFGETASIQYGQLVAACTKKGRPITVEDAQIAAIALASGLRIATRNVKDFADIPDLAVINPWK</sequence>
<gene>
    <name evidence="9" type="ORF">MNBD_CHLOROFLEXI01-3605</name>
</gene>
<organism evidence="9">
    <name type="scientific">hydrothermal vent metagenome</name>
    <dbReference type="NCBI Taxonomy" id="652676"/>
    <lineage>
        <taxon>unclassified sequences</taxon>
        <taxon>metagenomes</taxon>
        <taxon>ecological metagenomes</taxon>
    </lineage>
</organism>
<evidence type="ECO:0000256" key="1">
    <source>
        <dbReference type="ARBA" id="ARBA00001946"/>
    </source>
</evidence>
<comment type="cofactor">
    <cofactor evidence="1">
        <name>Mg(2+)</name>
        <dbReference type="ChEBI" id="CHEBI:18420"/>
    </cofactor>
</comment>
<reference evidence="9" key="1">
    <citation type="submission" date="2018-06" db="EMBL/GenBank/DDBJ databases">
        <authorList>
            <person name="Zhirakovskaya E."/>
        </authorList>
    </citation>
    <scope>NUCLEOTIDE SEQUENCE</scope>
</reference>
<keyword evidence="2" id="KW-1277">Toxin-antitoxin system</keyword>
<evidence type="ECO:0000256" key="4">
    <source>
        <dbReference type="ARBA" id="ARBA00022723"/>
    </source>
</evidence>
<evidence type="ECO:0000256" key="7">
    <source>
        <dbReference type="ARBA" id="ARBA00038093"/>
    </source>
</evidence>
<dbReference type="InterPro" id="IPR022907">
    <property type="entry name" value="VapC_family"/>
</dbReference>
<dbReference type="PANTHER" id="PTHR33653:SF1">
    <property type="entry name" value="RIBONUCLEASE VAPC2"/>
    <property type="match status" value="1"/>
</dbReference>
<dbReference type="GO" id="GO:0016787">
    <property type="term" value="F:hydrolase activity"/>
    <property type="evidence" value="ECO:0007669"/>
    <property type="project" value="UniProtKB-KW"/>
</dbReference>
<dbReference type="EMBL" id="UOEU01000168">
    <property type="protein sequence ID" value="VAW31151.1"/>
    <property type="molecule type" value="Genomic_DNA"/>
</dbReference>
<dbReference type="SUPFAM" id="SSF88723">
    <property type="entry name" value="PIN domain-like"/>
    <property type="match status" value="1"/>
</dbReference>
<dbReference type="Pfam" id="PF01850">
    <property type="entry name" value="PIN"/>
    <property type="match status" value="1"/>
</dbReference>
<evidence type="ECO:0000313" key="9">
    <source>
        <dbReference type="EMBL" id="VAW31151.1"/>
    </source>
</evidence>
<dbReference type="PANTHER" id="PTHR33653">
    <property type="entry name" value="RIBONUCLEASE VAPC2"/>
    <property type="match status" value="1"/>
</dbReference>
<dbReference type="InterPro" id="IPR002716">
    <property type="entry name" value="PIN_dom"/>
</dbReference>
<dbReference type="Gene3D" id="3.40.50.1010">
    <property type="entry name" value="5'-nuclease"/>
    <property type="match status" value="1"/>
</dbReference>
<dbReference type="GO" id="GO:0004540">
    <property type="term" value="F:RNA nuclease activity"/>
    <property type="evidence" value="ECO:0007669"/>
    <property type="project" value="InterPro"/>
</dbReference>
<dbReference type="AlphaFoldDB" id="A0A3B0UJ57"/>
<dbReference type="InterPro" id="IPR029060">
    <property type="entry name" value="PIN-like_dom_sf"/>
</dbReference>
<protein>
    <submittedName>
        <fullName evidence="9">VapC toxin protein</fullName>
    </submittedName>
</protein>
<evidence type="ECO:0000259" key="8">
    <source>
        <dbReference type="Pfam" id="PF01850"/>
    </source>
</evidence>
<feature type="domain" description="PIN" evidence="8">
    <location>
        <begin position="2"/>
        <end position="129"/>
    </location>
</feature>
<name>A0A3B0UJ57_9ZZZZ</name>
<evidence type="ECO:0000256" key="2">
    <source>
        <dbReference type="ARBA" id="ARBA00022649"/>
    </source>
</evidence>
<proteinExistence type="inferred from homology"/>
<evidence type="ECO:0000256" key="3">
    <source>
        <dbReference type="ARBA" id="ARBA00022722"/>
    </source>
</evidence>
<evidence type="ECO:0000256" key="6">
    <source>
        <dbReference type="ARBA" id="ARBA00022842"/>
    </source>
</evidence>